<accession>M1WYW4</accession>
<dbReference type="Gene3D" id="3.20.20.410">
    <property type="entry name" value="Protein of unknown function UPF0759"/>
    <property type="match status" value="1"/>
</dbReference>
<organism evidence="1 2">
    <name type="scientific">Richelia intracellularis HH01</name>
    <dbReference type="NCBI Taxonomy" id="1165094"/>
    <lineage>
        <taxon>Bacteria</taxon>
        <taxon>Bacillati</taxon>
        <taxon>Cyanobacteriota</taxon>
        <taxon>Cyanophyceae</taxon>
        <taxon>Nostocales</taxon>
        <taxon>Nostocaceae</taxon>
        <taxon>Richelia</taxon>
    </lineage>
</organism>
<dbReference type="SUPFAM" id="SSF117396">
    <property type="entry name" value="TM1631-like"/>
    <property type="match status" value="1"/>
</dbReference>
<dbReference type="PANTHER" id="PTHR30348:SF9">
    <property type="entry name" value="UPF0759 PROTEIN YECE"/>
    <property type="match status" value="1"/>
</dbReference>
<dbReference type="Pfam" id="PF01904">
    <property type="entry name" value="DUF72"/>
    <property type="match status" value="1"/>
</dbReference>
<evidence type="ECO:0000313" key="2">
    <source>
        <dbReference type="Proteomes" id="UP000053051"/>
    </source>
</evidence>
<name>M1WYW4_9NOST</name>
<dbReference type="InterPro" id="IPR002763">
    <property type="entry name" value="DUF72"/>
</dbReference>
<comment type="caution">
    <text evidence="1">The sequence shown here is derived from an EMBL/GenBank/DDBJ whole genome shotgun (WGS) entry which is preliminary data.</text>
</comment>
<proteinExistence type="predicted"/>
<dbReference type="AlphaFoldDB" id="M1WYW4"/>
<dbReference type="Proteomes" id="UP000053051">
    <property type="component" value="Unassembled WGS sequence"/>
</dbReference>
<dbReference type="PANTHER" id="PTHR30348">
    <property type="entry name" value="UNCHARACTERIZED PROTEIN YECE"/>
    <property type="match status" value="1"/>
</dbReference>
<reference evidence="2" key="2">
    <citation type="submission" date="2016-01" db="EMBL/GenBank/DDBJ databases">
        <title>Diatom-associated endosymboitic cyanobacterium lacks core nitrogen metabolism enzymes.</title>
        <authorList>
            <person name="Hilton J.A."/>
            <person name="Foster R.A."/>
            <person name="Tripp H.J."/>
            <person name="Carter B.J."/>
            <person name="Zehr J.P."/>
            <person name="Villareal T.A."/>
        </authorList>
    </citation>
    <scope>NUCLEOTIDE SEQUENCE [LARGE SCALE GENOMIC DNA]</scope>
    <source>
        <strain evidence="2">HH01</strain>
    </source>
</reference>
<gene>
    <name evidence="1" type="ORF">RINTHH_980</name>
</gene>
<protein>
    <submittedName>
        <fullName evidence="1">COG1801: Uncharacterized conserved protein</fullName>
    </submittedName>
</protein>
<dbReference type="InterPro" id="IPR036520">
    <property type="entry name" value="UPF0759_sf"/>
</dbReference>
<dbReference type="EMBL" id="CAIY01000005">
    <property type="protein sequence ID" value="CCH66253.1"/>
    <property type="molecule type" value="Genomic_DNA"/>
</dbReference>
<dbReference type="OrthoDB" id="9780310at2"/>
<keyword evidence="2" id="KW-1185">Reference proteome</keyword>
<reference evidence="1 2" key="1">
    <citation type="submission" date="2012-05" db="EMBL/GenBank/DDBJ databases">
        <authorList>
            <person name="Hilton J."/>
        </authorList>
    </citation>
    <scope>NUCLEOTIDE SEQUENCE [LARGE SCALE GENOMIC DNA]</scope>
    <source>
        <strain evidence="1 2">HH01</strain>
    </source>
</reference>
<evidence type="ECO:0000313" key="1">
    <source>
        <dbReference type="EMBL" id="CCH66253.1"/>
    </source>
</evidence>
<dbReference type="RefSeq" id="WP_008231511.1">
    <property type="nucleotide sequence ID" value="NZ_CAIY01000005.1"/>
</dbReference>
<sequence length="284" mass="33546">MDFLFGCAIWAYKGWVGELYPRGTRPDNFLYLYSRRFTAVEGNTTFYAIPSTKIITNWVSQTPPGFQFCLKLPREITHNGLLEPQISSALNFVQRMTIMGKHLGPMFAQLPPSYSPQYLGDLTKFLTNWQTDITYLALEVRHPDWFREPHASNLTELLTKLNIARVLLDTRPIYSGYKYPKMDSERRKPKLPLVFQTTATFTLIRFISHPTMEINQPFMKEWLNYIQQWLHQGKRIYFFVHCPAEEQSPHTAYYFYKLLHETGINIPYLKWNQTQQTPQQLSLW</sequence>